<gene>
    <name evidence="2" type="ORF">THAOC_07224</name>
</gene>
<evidence type="ECO:0000256" key="1">
    <source>
        <dbReference type="SAM" id="MobiDB-lite"/>
    </source>
</evidence>
<dbReference type="SUPFAM" id="SSF48403">
    <property type="entry name" value="Ankyrin repeat"/>
    <property type="match status" value="1"/>
</dbReference>
<dbReference type="AlphaFoldDB" id="K0T0U8"/>
<proteinExistence type="predicted"/>
<evidence type="ECO:0000313" key="2">
    <source>
        <dbReference type="EMBL" id="EJK71350.1"/>
    </source>
</evidence>
<reference evidence="2 3" key="1">
    <citation type="journal article" date="2012" name="Genome Biol.">
        <title>Genome and low-iron response of an oceanic diatom adapted to chronic iron limitation.</title>
        <authorList>
            <person name="Lommer M."/>
            <person name="Specht M."/>
            <person name="Roy A.S."/>
            <person name="Kraemer L."/>
            <person name="Andreson R."/>
            <person name="Gutowska M.A."/>
            <person name="Wolf J."/>
            <person name="Bergner S.V."/>
            <person name="Schilhabel M.B."/>
            <person name="Klostermeier U.C."/>
            <person name="Beiko R.G."/>
            <person name="Rosenstiel P."/>
            <person name="Hippler M."/>
            <person name="Laroche J."/>
        </authorList>
    </citation>
    <scope>NUCLEOTIDE SEQUENCE [LARGE SCALE GENOMIC DNA]</scope>
    <source>
        <strain evidence="2 3">CCMP1005</strain>
    </source>
</reference>
<accession>K0T0U8</accession>
<dbReference type="Gene3D" id="1.25.40.20">
    <property type="entry name" value="Ankyrin repeat-containing domain"/>
    <property type="match status" value="1"/>
</dbReference>
<dbReference type="EMBL" id="AGNL01007352">
    <property type="protein sequence ID" value="EJK71350.1"/>
    <property type="molecule type" value="Genomic_DNA"/>
</dbReference>
<comment type="caution">
    <text evidence="2">The sequence shown here is derived from an EMBL/GenBank/DDBJ whole genome shotgun (WGS) entry which is preliminary data.</text>
</comment>
<sequence>MLGSARPASARPTAGRSASAATGQRYVLVYAAGTESELLPDSTDIAHEILTQHKKICKLLNAGKGEQFVQPGADEWTEQQDIDALHHVTVMHKGPKPCADMYLLFKGASRGDAKRQVAARAKKMRDLARILISQNKMDTVHQVFYRTMLIMLRDEPWRVEQPYSPLLALLQSGLDLSHISLLGNSGASHLCSLAQESSATSTSRNRNQVTIGRQLLEIGGANPNIFCGGIRQAFPLYNACYSNQPTNLEFIELLLEHGADRNMECQGSTAIMGAFDMSLDAIKLLITFEHANCPPIDINRRPLSDSNATALDFTRINIVKFTRFRDEVAITGKAATNCYKTWTTVEPFNVQIEKLKELEALLLSKGAIEGDDVAQGRVESFGESWLESTRLGVWCEAPLTAYEEETIGGLDYELRVAILGRPASRPSDLLCILLLVGKGNGKGKDLPFDVSRLFGIEDLIRGKTSPSWYRKNPAHIKDASTRMLQAFEGRPHLHCAHSGVAPAVGLKVKVYIFLPNHTYACLAGQVTEALPVPTEKDLKRTKRTENPTFCTSNHAHFPGANMRLMNIYSQKQDHIWIIHVPSPELDHIRNYFKSSELCTAKKSSAGSSSPKTLAMEETNQSLHSLRDILK</sequence>
<evidence type="ECO:0000313" key="3">
    <source>
        <dbReference type="Proteomes" id="UP000266841"/>
    </source>
</evidence>
<feature type="region of interest" description="Disordered" evidence="1">
    <location>
        <begin position="602"/>
        <end position="630"/>
    </location>
</feature>
<feature type="non-terminal residue" evidence="2">
    <location>
        <position position="630"/>
    </location>
</feature>
<keyword evidence="3" id="KW-1185">Reference proteome</keyword>
<organism evidence="2 3">
    <name type="scientific">Thalassiosira oceanica</name>
    <name type="common">Marine diatom</name>
    <dbReference type="NCBI Taxonomy" id="159749"/>
    <lineage>
        <taxon>Eukaryota</taxon>
        <taxon>Sar</taxon>
        <taxon>Stramenopiles</taxon>
        <taxon>Ochrophyta</taxon>
        <taxon>Bacillariophyta</taxon>
        <taxon>Coscinodiscophyceae</taxon>
        <taxon>Thalassiosirophycidae</taxon>
        <taxon>Thalassiosirales</taxon>
        <taxon>Thalassiosiraceae</taxon>
        <taxon>Thalassiosira</taxon>
    </lineage>
</organism>
<dbReference type="Proteomes" id="UP000266841">
    <property type="component" value="Unassembled WGS sequence"/>
</dbReference>
<protein>
    <submittedName>
        <fullName evidence="2">Uncharacterized protein</fullName>
    </submittedName>
</protein>
<dbReference type="InterPro" id="IPR036770">
    <property type="entry name" value="Ankyrin_rpt-contain_sf"/>
</dbReference>
<name>K0T0U8_THAOC</name>